<name>A0AA38XAI2_9EURO</name>
<sequence length="294" mass="32647">MARNEFLTALASTPTDKPISPSDVAKALATPPFVNVPGAFNTRDLSHPPHLRQGLIYRSGVPKNLTTEGKALLSNTLHIKTIFDMRSPKEQTQTPIGNLEHDYGIKVVSLSWDTVPSTLDITDYISDPLNTDIWNGGAKGYSKQYFEVLSVYKTAYRTVLTHLLKTPNSPILFNCHAGKDRTGVLAALILSLAGVPDADIAYDYSLTRIGFEPERESLIAFIKKWKPELTEDTPGMREFSAVREEYMVRFLKDAREVYGGDEGEGWAEGYVKRELGFSGEEVDMLKENLRGASS</sequence>
<reference evidence="1" key="1">
    <citation type="submission" date="2022-10" db="EMBL/GenBank/DDBJ databases">
        <title>Culturing micro-colonial fungi from biological soil crusts in the Mojave desert and describing Neophaeococcomyces mojavensis, and introducing the new genera and species Taxawa tesnikishii.</title>
        <authorList>
            <person name="Kurbessoian T."/>
            <person name="Stajich J.E."/>
        </authorList>
    </citation>
    <scope>NUCLEOTIDE SEQUENCE</scope>
    <source>
        <strain evidence="1">TK_41</strain>
    </source>
</reference>
<evidence type="ECO:0008006" key="3">
    <source>
        <dbReference type="Google" id="ProtNLM"/>
    </source>
</evidence>
<evidence type="ECO:0000313" key="1">
    <source>
        <dbReference type="EMBL" id="KAJ9609889.1"/>
    </source>
</evidence>
<gene>
    <name evidence="1" type="ORF">H2200_006218</name>
</gene>
<dbReference type="InterPro" id="IPR029021">
    <property type="entry name" value="Prot-tyrosine_phosphatase-like"/>
</dbReference>
<dbReference type="GO" id="GO:0004721">
    <property type="term" value="F:phosphoprotein phosphatase activity"/>
    <property type="evidence" value="ECO:0007669"/>
    <property type="project" value="InterPro"/>
</dbReference>
<dbReference type="Pfam" id="PF13350">
    <property type="entry name" value="Y_phosphatase3"/>
    <property type="match status" value="1"/>
</dbReference>
<evidence type="ECO:0000313" key="2">
    <source>
        <dbReference type="Proteomes" id="UP001172673"/>
    </source>
</evidence>
<dbReference type="PANTHER" id="PTHR31126:SF73">
    <property type="entry name" value="TYROSINE SPECIFIC PROTEIN PHOSPHATASES DOMAIN-CONTAINING PROTEIN"/>
    <property type="match status" value="1"/>
</dbReference>
<dbReference type="PANTHER" id="PTHR31126">
    <property type="entry name" value="TYROSINE-PROTEIN PHOSPHATASE"/>
    <property type="match status" value="1"/>
</dbReference>
<keyword evidence="2" id="KW-1185">Reference proteome</keyword>
<organism evidence="1 2">
    <name type="scientific">Cladophialophora chaetospira</name>
    <dbReference type="NCBI Taxonomy" id="386627"/>
    <lineage>
        <taxon>Eukaryota</taxon>
        <taxon>Fungi</taxon>
        <taxon>Dikarya</taxon>
        <taxon>Ascomycota</taxon>
        <taxon>Pezizomycotina</taxon>
        <taxon>Eurotiomycetes</taxon>
        <taxon>Chaetothyriomycetidae</taxon>
        <taxon>Chaetothyriales</taxon>
        <taxon>Herpotrichiellaceae</taxon>
        <taxon>Cladophialophora</taxon>
    </lineage>
</organism>
<proteinExistence type="predicted"/>
<dbReference type="InterPro" id="IPR026893">
    <property type="entry name" value="Tyr/Ser_Pase_IphP-type"/>
</dbReference>
<dbReference type="EMBL" id="JAPDRK010000008">
    <property type="protein sequence ID" value="KAJ9609889.1"/>
    <property type="molecule type" value="Genomic_DNA"/>
</dbReference>
<protein>
    <recommendedName>
        <fullName evidence="3">Tyrosine specific protein phosphatases domain-containing protein</fullName>
    </recommendedName>
</protein>
<dbReference type="AlphaFoldDB" id="A0AA38XAI2"/>
<comment type="caution">
    <text evidence="1">The sequence shown here is derived from an EMBL/GenBank/DDBJ whole genome shotgun (WGS) entry which is preliminary data.</text>
</comment>
<dbReference type="Gene3D" id="3.90.190.10">
    <property type="entry name" value="Protein tyrosine phosphatase superfamily"/>
    <property type="match status" value="1"/>
</dbReference>
<accession>A0AA38XAI2</accession>
<dbReference type="Proteomes" id="UP001172673">
    <property type="component" value="Unassembled WGS sequence"/>
</dbReference>
<dbReference type="SUPFAM" id="SSF52799">
    <property type="entry name" value="(Phosphotyrosine protein) phosphatases II"/>
    <property type="match status" value="1"/>
</dbReference>